<feature type="domain" description="HTH APSES-type" evidence="6">
    <location>
        <begin position="147"/>
        <end position="253"/>
    </location>
</feature>
<dbReference type="Gene3D" id="3.10.260.10">
    <property type="entry name" value="Transcription regulator HTH, APSES-type DNA-binding domain"/>
    <property type="match status" value="1"/>
</dbReference>
<feature type="region of interest" description="Disordered" evidence="5">
    <location>
        <begin position="27"/>
        <end position="102"/>
    </location>
</feature>
<comment type="similarity">
    <text evidence="1">Belongs to the EFG1/PHD1/stuA family.</text>
</comment>
<evidence type="ECO:0000256" key="5">
    <source>
        <dbReference type="SAM" id="MobiDB-lite"/>
    </source>
</evidence>
<name>A0A9W8EG40_9FUNG</name>
<dbReference type="InterPro" id="IPR018004">
    <property type="entry name" value="KilA/APSES_HTH"/>
</dbReference>
<evidence type="ECO:0000256" key="4">
    <source>
        <dbReference type="ARBA" id="ARBA00023163"/>
    </source>
</evidence>
<dbReference type="InterPro" id="IPR003163">
    <property type="entry name" value="Tscrpt_reg_HTH_APSES-type"/>
</dbReference>
<evidence type="ECO:0000313" key="8">
    <source>
        <dbReference type="Proteomes" id="UP001151582"/>
    </source>
</evidence>
<feature type="compositionally biased region" description="Low complexity" evidence="5">
    <location>
        <begin position="73"/>
        <end position="90"/>
    </location>
</feature>
<comment type="caution">
    <text evidence="7">The sequence shown here is derived from an EMBL/GenBank/DDBJ whole genome shotgun (WGS) entry which is preliminary data.</text>
</comment>
<dbReference type="EMBL" id="JANBQB010000005">
    <property type="protein sequence ID" value="KAJ1985080.1"/>
    <property type="molecule type" value="Genomic_DNA"/>
</dbReference>
<dbReference type="InterPro" id="IPR036887">
    <property type="entry name" value="HTH_APSES_sf"/>
</dbReference>
<organism evidence="7 8">
    <name type="scientific">Dimargaris verticillata</name>
    <dbReference type="NCBI Taxonomy" id="2761393"/>
    <lineage>
        <taxon>Eukaryota</taxon>
        <taxon>Fungi</taxon>
        <taxon>Fungi incertae sedis</taxon>
        <taxon>Zoopagomycota</taxon>
        <taxon>Kickxellomycotina</taxon>
        <taxon>Dimargaritomycetes</taxon>
        <taxon>Dimargaritales</taxon>
        <taxon>Dimargaritaceae</taxon>
        <taxon>Dimargaris</taxon>
    </lineage>
</organism>
<evidence type="ECO:0000313" key="7">
    <source>
        <dbReference type="EMBL" id="KAJ1985080.1"/>
    </source>
</evidence>
<dbReference type="Pfam" id="PF04383">
    <property type="entry name" value="KilA-N"/>
    <property type="match status" value="1"/>
</dbReference>
<gene>
    <name evidence="7" type="ORF">H4R34_000257</name>
</gene>
<dbReference type="SUPFAM" id="SSF54616">
    <property type="entry name" value="DNA-binding domain of Mlu1-box binding protein MBP1"/>
    <property type="match status" value="1"/>
</dbReference>
<accession>A0A9W8EG40</accession>
<feature type="region of interest" description="Disordered" evidence="5">
    <location>
        <begin position="578"/>
        <end position="671"/>
    </location>
</feature>
<dbReference type="PANTHER" id="PTHR47792:SF1">
    <property type="entry name" value="PROTEIN SOK2-RELATED"/>
    <property type="match status" value="1"/>
</dbReference>
<sequence length="671" mass="69800">MDNSLDQNTPNTITTGALMPSYSSFTTYSQAGSQMPPHTPQVLHGYPHPAHSHHAQHQLAQLSSGHRFASQYAPQTATGPWTTGPTAAMPWPSPGSANGTLLNATALPSVPSALAGHWSMFPNATTSLGHATDGSGHAQPHPYPRGKLTTTLWEDEGTMCYQVDARGYCVARRQDNNMINGTKLLNVVGMSRGKRDGILKNEKGRVVVKVGAMHLKGVWIPFCRARTLAAQYNILEVLYPLFVDDPSLHLYSPTLYSPTSPINQQQQQQQRVAVSNVSAGSLGMSPYRPQYSNDPAYLSAMATHPTVASGQSSVTNSPGSMHDLAHGLSGMMTVPETNGGTNTMGDASAGNATPASTMANSGVSNTMMAPAHHFAYPSSMHGGNGIMASSQSSAGAVARSTALISTRSGILPGYDRSANRYAPYGVMAYPRRNSPQQPATSTSSPGYAEAMGTSNHGDNQFVPAGAGFNGNNPYAMPAPRSQLAQLASAAEETAAAYASAPGNHEGDASNEFVGYGTTTGHHESAYANSNGCTHSDPAGDATTYPLGSQAGESGPHGGGSSATLSAGSFQSFQNHFQAISLPPPQPPSGFTTGSPSPADAAGSMYTTTPTMQSLGDGSSSANLPRIDPTVKKELTEPSDGSSSNANPALQNFSPGFYSKSSNEVHTALHKA</sequence>
<dbReference type="OrthoDB" id="5407653at2759"/>
<keyword evidence="8" id="KW-1185">Reference proteome</keyword>
<dbReference type="InterPro" id="IPR029790">
    <property type="entry name" value="EFG1/Phd1/StuA"/>
</dbReference>
<feature type="compositionally biased region" description="Polar residues" evidence="5">
    <location>
        <begin position="604"/>
        <end position="622"/>
    </location>
</feature>
<dbReference type="PROSITE" id="PS51299">
    <property type="entry name" value="HTH_APSES"/>
    <property type="match status" value="1"/>
</dbReference>
<dbReference type="PANTHER" id="PTHR47792">
    <property type="entry name" value="PROTEIN SOK2-RELATED"/>
    <property type="match status" value="1"/>
</dbReference>
<dbReference type="AlphaFoldDB" id="A0A9W8EG40"/>
<dbReference type="GO" id="GO:0043565">
    <property type="term" value="F:sequence-specific DNA binding"/>
    <property type="evidence" value="ECO:0007669"/>
    <property type="project" value="TreeGrafter"/>
</dbReference>
<dbReference type="GO" id="GO:0005634">
    <property type="term" value="C:nucleus"/>
    <property type="evidence" value="ECO:0007669"/>
    <property type="project" value="TreeGrafter"/>
</dbReference>
<feature type="region of interest" description="Disordered" evidence="5">
    <location>
        <begin position="428"/>
        <end position="466"/>
    </location>
</feature>
<dbReference type="GO" id="GO:0003700">
    <property type="term" value="F:DNA-binding transcription factor activity"/>
    <property type="evidence" value="ECO:0007669"/>
    <property type="project" value="TreeGrafter"/>
</dbReference>
<protein>
    <recommendedName>
        <fullName evidence="6">HTH APSES-type domain-containing protein</fullName>
    </recommendedName>
</protein>
<feature type="compositionally biased region" description="Low complexity" evidence="5">
    <location>
        <begin position="434"/>
        <end position="445"/>
    </location>
</feature>
<dbReference type="Proteomes" id="UP001151582">
    <property type="component" value="Unassembled WGS sequence"/>
</dbReference>
<feature type="region of interest" description="Disordered" evidence="5">
    <location>
        <begin position="497"/>
        <end position="516"/>
    </location>
</feature>
<reference evidence="7" key="1">
    <citation type="submission" date="2022-07" db="EMBL/GenBank/DDBJ databases">
        <title>Phylogenomic reconstructions and comparative analyses of Kickxellomycotina fungi.</title>
        <authorList>
            <person name="Reynolds N.K."/>
            <person name="Stajich J.E."/>
            <person name="Barry K."/>
            <person name="Grigoriev I.V."/>
            <person name="Crous P."/>
            <person name="Smith M.E."/>
        </authorList>
    </citation>
    <scope>NUCLEOTIDE SEQUENCE</scope>
    <source>
        <strain evidence="7">RSA 567</strain>
    </source>
</reference>
<dbReference type="GO" id="GO:0045944">
    <property type="term" value="P:positive regulation of transcription by RNA polymerase II"/>
    <property type="evidence" value="ECO:0007669"/>
    <property type="project" value="TreeGrafter"/>
</dbReference>
<keyword evidence="4" id="KW-0804">Transcription</keyword>
<keyword evidence="2" id="KW-0805">Transcription regulation</keyword>
<evidence type="ECO:0000259" key="6">
    <source>
        <dbReference type="PROSITE" id="PS51299"/>
    </source>
</evidence>
<evidence type="ECO:0000256" key="1">
    <source>
        <dbReference type="ARBA" id="ARBA00007247"/>
    </source>
</evidence>
<proteinExistence type="inferred from homology"/>
<feature type="compositionally biased region" description="Polar residues" evidence="5">
    <location>
        <begin position="638"/>
        <end position="664"/>
    </location>
</feature>
<evidence type="ECO:0000256" key="2">
    <source>
        <dbReference type="ARBA" id="ARBA00023015"/>
    </source>
</evidence>
<evidence type="ECO:0000256" key="3">
    <source>
        <dbReference type="ARBA" id="ARBA00023125"/>
    </source>
</evidence>
<keyword evidence="3" id="KW-0238">DNA-binding</keyword>
<feature type="compositionally biased region" description="Low complexity" evidence="5">
    <location>
        <begin position="588"/>
        <end position="597"/>
    </location>
</feature>
<dbReference type="SMART" id="SM01252">
    <property type="entry name" value="KilA-N"/>
    <property type="match status" value="1"/>
</dbReference>
<feature type="region of interest" description="Disordered" evidence="5">
    <location>
        <begin position="526"/>
        <end position="566"/>
    </location>
</feature>